<dbReference type="InterPro" id="IPR012337">
    <property type="entry name" value="RNaseH-like_sf"/>
</dbReference>
<dbReference type="PANTHER" id="PTHR35046:SF26">
    <property type="entry name" value="RNA-DIRECTED DNA POLYMERASE"/>
    <property type="match status" value="1"/>
</dbReference>
<dbReference type="GO" id="GO:0015074">
    <property type="term" value="P:DNA integration"/>
    <property type="evidence" value="ECO:0007669"/>
    <property type="project" value="InterPro"/>
</dbReference>
<evidence type="ECO:0000313" key="3">
    <source>
        <dbReference type="Proteomes" id="UP001454036"/>
    </source>
</evidence>
<evidence type="ECO:0000259" key="1">
    <source>
        <dbReference type="PROSITE" id="PS50994"/>
    </source>
</evidence>
<sequence length="225" mass="26024">MRQRRWLELMKDYDLTINYYLGKANVVANALSKKSTGNLASLITSQRQILLDLESLHILIYPNESCGQEANLKVNMKNDIAKFFSQCLVCQQVKPEHKSPEGKLLSLAIPERQWEHITMDFVVGLPRTPRGDSICLIVDRLTKSAHFLPYKIRTSVPTLAKIYMKEIVRLHGVPASTVSDRDPRFVSHFCKILHKHWGPNLHVVLIVTLRLMDKVKELFRHWRIC</sequence>
<proteinExistence type="predicted"/>
<dbReference type="Proteomes" id="UP001454036">
    <property type="component" value="Unassembled WGS sequence"/>
</dbReference>
<dbReference type="EMBL" id="BAABME010019671">
    <property type="protein sequence ID" value="GAA0157983.1"/>
    <property type="molecule type" value="Genomic_DNA"/>
</dbReference>
<dbReference type="Gene3D" id="3.30.420.10">
    <property type="entry name" value="Ribonuclease H-like superfamily/Ribonuclease H"/>
    <property type="match status" value="1"/>
</dbReference>
<reference evidence="2 3" key="1">
    <citation type="submission" date="2024-01" db="EMBL/GenBank/DDBJ databases">
        <title>The complete chloroplast genome sequence of Lithospermum erythrorhizon: insights into the phylogenetic relationship among Boraginaceae species and the maternal lineages of purple gromwells.</title>
        <authorList>
            <person name="Okada T."/>
            <person name="Watanabe K."/>
        </authorList>
    </citation>
    <scope>NUCLEOTIDE SEQUENCE [LARGE SCALE GENOMIC DNA]</scope>
</reference>
<gene>
    <name evidence="2" type="ORF">LIER_38560</name>
</gene>
<dbReference type="InterPro" id="IPR036397">
    <property type="entry name" value="RNaseH_sf"/>
</dbReference>
<organism evidence="2 3">
    <name type="scientific">Lithospermum erythrorhizon</name>
    <name type="common">Purple gromwell</name>
    <name type="synonym">Lithospermum officinale var. erythrorhizon</name>
    <dbReference type="NCBI Taxonomy" id="34254"/>
    <lineage>
        <taxon>Eukaryota</taxon>
        <taxon>Viridiplantae</taxon>
        <taxon>Streptophyta</taxon>
        <taxon>Embryophyta</taxon>
        <taxon>Tracheophyta</taxon>
        <taxon>Spermatophyta</taxon>
        <taxon>Magnoliopsida</taxon>
        <taxon>eudicotyledons</taxon>
        <taxon>Gunneridae</taxon>
        <taxon>Pentapetalae</taxon>
        <taxon>asterids</taxon>
        <taxon>lamiids</taxon>
        <taxon>Boraginales</taxon>
        <taxon>Boraginaceae</taxon>
        <taxon>Boraginoideae</taxon>
        <taxon>Lithospermeae</taxon>
        <taxon>Lithospermum</taxon>
    </lineage>
</organism>
<protein>
    <recommendedName>
        <fullName evidence="1">Integrase catalytic domain-containing protein</fullName>
    </recommendedName>
</protein>
<comment type="caution">
    <text evidence="2">The sequence shown here is derived from an EMBL/GenBank/DDBJ whole genome shotgun (WGS) entry which is preliminary data.</text>
</comment>
<dbReference type="GO" id="GO:0003676">
    <property type="term" value="F:nucleic acid binding"/>
    <property type="evidence" value="ECO:0007669"/>
    <property type="project" value="InterPro"/>
</dbReference>
<dbReference type="InterPro" id="IPR001584">
    <property type="entry name" value="Integrase_cat-core"/>
</dbReference>
<accession>A0AAV3Q685</accession>
<keyword evidence="3" id="KW-1185">Reference proteome</keyword>
<dbReference type="AlphaFoldDB" id="A0AAV3Q685"/>
<name>A0AAV3Q685_LITER</name>
<feature type="domain" description="Integrase catalytic" evidence="1">
    <location>
        <begin position="106"/>
        <end position="225"/>
    </location>
</feature>
<evidence type="ECO:0000313" key="2">
    <source>
        <dbReference type="EMBL" id="GAA0157983.1"/>
    </source>
</evidence>
<dbReference type="PROSITE" id="PS50994">
    <property type="entry name" value="INTEGRASE"/>
    <property type="match status" value="1"/>
</dbReference>
<dbReference type="SUPFAM" id="SSF53098">
    <property type="entry name" value="Ribonuclease H-like"/>
    <property type="match status" value="1"/>
</dbReference>
<dbReference type="PANTHER" id="PTHR35046">
    <property type="entry name" value="ZINC KNUCKLE (CCHC-TYPE) FAMILY PROTEIN"/>
    <property type="match status" value="1"/>
</dbReference>